<dbReference type="Pfam" id="PF05498">
    <property type="entry name" value="RALF"/>
    <property type="match status" value="1"/>
</dbReference>
<evidence type="ECO:0000256" key="3">
    <source>
        <dbReference type="ARBA" id="ARBA00022525"/>
    </source>
</evidence>
<dbReference type="InterPro" id="IPR008801">
    <property type="entry name" value="RALF"/>
</dbReference>
<gene>
    <name evidence="7" type="ORF">F0562_000862</name>
</gene>
<evidence type="ECO:0000256" key="2">
    <source>
        <dbReference type="ARBA" id="ARBA00009178"/>
    </source>
</evidence>
<evidence type="ECO:0000256" key="1">
    <source>
        <dbReference type="ARBA" id="ARBA00004613"/>
    </source>
</evidence>
<name>A0A5J5C1L3_9ASTE</name>
<dbReference type="GO" id="GO:0005179">
    <property type="term" value="F:hormone activity"/>
    <property type="evidence" value="ECO:0007669"/>
    <property type="project" value="UniProtKB-KW"/>
</dbReference>
<dbReference type="Proteomes" id="UP000325577">
    <property type="component" value="Linkage Group LG0"/>
</dbReference>
<dbReference type="PANTHER" id="PTHR33136">
    <property type="entry name" value="RAPID ALKALINIZATION FACTOR-LIKE"/>
    <property type="match status" value="1"/>
</dbReference>
<keyword evidence="4" id="KW-0372">Hormone</keyword>
<evidence type="ECO:0000256" key="4">
    <source>
        <dbReference type="ARBA" id="ARBA00022702"/>
    </source>
</evidence>
<dbReference type="GO" id="GO:0005576">
    <property type="term" value="C:extracellular region"/>
    <property type="evidence" value="ECO:0007669"/>
    <property type="project" value="UniProtKB-SubCell"/>
</dbReference>
<dbReference type="AlphaFoldDB" id="A0A5J5C1L3"/>
<dbReference type="GO" id="GO:0009506">
    <property type="term" value="C:plasmodesma"/>
    <property type="evidence" value="ECO:0007669"/>
    <property type="project" value="TreeGrafter"/>
</dbReference>
<comment type="subcellular location">
    <subcellularLocation>
        <location evidence="1">Secreted</location>
    </subcellularLocation>
</comment>
<evidence type="ECO:0000313" key="8">
    <source>
        <dbReference type="Proteomes" id="UP000325577"/>
    </source>
</evidence>
<keyword evidence="8" id="KW-1185">Reference proteome</keyword>
<dbReference type="GO" id="GO:0019722">
    <property type="term" value="P:calcium-mediated signaling"/>
    <property type="evidence" value="ECO:0007669"/>
    <property type="project" value="TreeGrafter"/>
</dbReference>
<keyword evidence="3" id="KW-0964">Secreted</keyword>
<keyword evidence="6" id="KW-1015">Disulfide bond</keyword>
<accession>A0A5J5C1L3</accession>
<reference evidence="7 8" key="1">
    <citation type="submission" date="2019-09" db="EMBL/GenBank/DDBJ databases">
        <title>A chromosome-level genome assembly of the Chinese tupelo Nyssa sinensis.</title>
        <authorList>
            <person name="Yang X."/>
            <person name="Kang M."/>
            <person name="Yang Y."/>
            <person name="Xiong H."/>
            <person name="Wang M."/>
            <person name="Zhang Z."/>
            <person name="Wang Z."/>
            <person name="Wu H."/>
            <person name="Ma T."/>
            <person name="Liu J."/>
            <person name="Xi Z."/>
        </authorList>
    </citation>
    <scope>NUCLEOTIDE SEQUENCE [LARGE SCALE GENOMIC DNA]</scope>
    <source>
        <strain evidence="7">J267</strain>
        <tissue evidence="7">Leaf</tissue>
    </source>
</reference>
<evidence type="ECO:0000313" key="7">
    <source>
        <dbReference type="EMBL" id="KAA8549178.1"/>
    </source>
</evidence>
<organism evidence="7 8">
    <name type="scientific">Nyssa sinensis</name>
    <dbReference type="NCBI Taxonomy" id="561372"/>
    <lineage>
        <taxon>Eukaryota</taxon>
        <taxon>Viridiplantae</taxon>
        <taxon>Streptophyta</taxon>
        <taxon>Embryophyta</taxon>
        <taxon>Tracheophyta</taxon>
        <taxon>Spermatophyta</taxon>
        <taxon>Magnoliopsida</taxon>
        <taxon>eudicotyledons</taxon>
        <taxon>Gunneridae</taxon>
        <taxon>Pentapetalae</taxon>
        <taxon>asterids</taxon>
        <taxon>Cornales</taxon>
        <taxon>Nyssaceae</taxon>
        <taxon>Nyssa</taxon>
    </lineage>
</organism>
<evidence type="ECO:0000256" key="6">
    <source>
        <dbReference type="ARBA" id="ARBA00023157"/>
    </source>
</evidence>
<evidence type="ECO:0008006" key="9">
    <source>
        <dbReference type="Google" id="ProtNLM"/>
    </source>
</evidence>
<dbReference type="OrthoDB" id="1613518at2759"/>
<comment type="similarity">
    <text evidence="2">Belongs to the plant rapid alkalinization factor (RALF) family.</text>
</comment>
<evidence type="ECO:0000256" key="5">
    <source>
        <dbReference type="ARBA" id="ARBA00022729"/>
    </source>
</evidence>
<keyword evidence="5" id="KW-0732">Signal</keyword>
<protein>
    <recommendedName>
        <fullName evidence="9">Rapid ALkalinization Factor</fullName>
    </recommendedName>
</protein>
<proteinExistence type="inferred from homology"/>
<dbReference type="EMBL" id="CM018031">
    <property type="protein sequence ID" value="KAA8549178.1"/>
    <property type="molecule type" value="Genomic_DNA"/>
</dbReference>
<dbReference type="PANTHER" id="PTHR33136:SF13">
    <property type="entry name" value="OS10G0328900 PROTEIN"/>
    <property type="match status" value="1"/>
</dbReference>
<sequence length="118" mass="13006">MNPLHSLTNVPIGLVISSSIVNASGEHHHHNQEFSWMPTRPACQGSGAECMANDDDEFDMDSEINWRILAISKHISYEALKPNTIPCSLRGASYYNCQPGAEANPYTRGCSAIARCRK</sequence>